<dbReference type="EMBL" id="UINC01010533">
    <property type="protein sequence ID" value="SVA46825.1"/>
    <property type="molecule type" value="Genomic_DNA"/>
</dbReference>
<keyword evidence="1" id="KW-1133">Transmembrane helix</keyword>
<feature type="transmembrane region" description="Helical" evidence="1">
    <location>
        <begin position="105"/>
        <end position="128"/>
    </location>
</feature>
<keyword evidence="1" id="KW-0812">Transmembrane</keyword>
<organism evidence="2">
    <name type="scientific">marine metagenome</name>
    <dbReference type="NCBI Taxonomy" id="408172"/>
    <lineage>
        <taxon>unclassified sequences</taxon>
        <taxon>metagenomes</taxon>
        <taxon>ecological metagenomes</taxon>
    </lineage>
</organism>
<protein>
    <submittedName>
        <fullName evidence="2">Uncharacterized protein</fullName>
    </submittedName>
</protein>
<gene>
    <name evidence="2" type="ORF">METZ01_LOCUS99679</name>
</gene>
<proteinExistence type="predicted"/>
<keyword evidence="1" id="KW-0472">Membrane</keyword>
<accession>A0A381W2P9</accession>
<evidence type="ECO:0000256" key="1">
    <source>
        <dbReference type="SAM" id="Phobius"/>
    </source>
</evidence>
<sequence>MPEDDQLQSVKLEVGLLKNEVETRGKQIETLLQKLDLTTDKLSLLTVQIIKLNTRQEDYLRHTTSTSAEFKILHTRIGDLYDKQLVMQKEIEERIDRLDQYKSKLMGMIIVVGGFVGALVAATTGIFLKD</sequence>
<evidence type="ECO:0000313" key="2">
    <source>
        <dbReference type="EMBL" id="SVA46825.1"/>
    </source>
</evidence>
<reference evidence="2" key="1">
    <citation type="submission" date="2018-05" db="EMBL/GenBank/DDBJ databases">
        <authorList>
            <person name="Lanie J.A."/>
            <person name="Ng W.-L."/>
            <person name="Kazmierczak K.M."/>
            <person name="Andrzejewski T.M."/>
            <person name="Davidsen T.M."/>
            <person name="Wayne K.J."/>
            <person name="Tettelin H."/>
            <person name="Glass J.I."/>
            <person name="Rusch D."/>
            <person name="Podicherti R."/>
            <person name="Tsui H.-C.T."/>
            <person name="Winkler M.E."/>
        </authorList>
    </citation>
    <scope>NUCLEOTIDE SEQUENCE</scope>
</reference>
<name>A0A381W2P9_9ZZZZ</name>
<dbReference type="AlphaFoldDB" id="A0A381W2P9"/>